<evidence type="ECO:0000313" key="3">
    <source>
        <dbReference type="Proteomes" id="UP000502409"/>
    </source>
</evidence>
<reference evidence="2 3" key="1">
    <citation type="submission" date="2020-04" db="EMBL/GenBank/DDBJ databases">
        <authorList>
            <person name="Angtuaco S.E."/>
            <person name="Chung R.C."/>
            <person name="Hung A.H."/>
            <person name="Eghdamian A."/>
            <person name="Zhu L."/>
            <person name="Shaffer C.D."/>
            <person name="Weston-Hafer K.A."/>
            <person name="Garlena R.A."/>
            <person name="Russell D.A."/>
            <person name="Pope W.H."/>
            <person name="Jacobs-Sera D."/>
            <person name="Hatfull G.F."/>
        </authorList>
    </citation>
    <scope>NUCLEOTIDE SEQUENCE [LARGE SCALE GENOMIC DNA]</scope>
</reference>
<dbReference type="Proteomes" id="UP000502409">
    <property type="component" value="Genome"/>
</dbReference>
<evidence type="ECO:0000313" key="2">
    <source>
        <dbReference type="EMBL" id="QJD50894.1"/>
    </source>
</evidence>
<gene>
    <name evidence="2" type="primary">175</name>
    <name evidence="2" type="ORF">SEA_BMOC_175</name>
</gene>
<name>A0A6M3TAS5_9CAUD</name>
<dbReference type="InterPro" id="IPR007969">
    <property type="entry name" value="DUF732"/>
</dbReference>
<dbReference type="PROSITE" id="PS51257">
    <property type="entry name" value="PROKAR_LIPOPROTEIN"/>
    <property type="match status" value="1"/>
</dbReference>
<organism evidence="2 3">
    <name type="scientific">Streptomyces phage Bmoc</name>
    <dbReference type="NCBI Taxonomy" id="2725629"/>
    <lineage>
        <taxon>Viruses</taxon>
        <taxon>Duplodnaviria</taxon>
        <taxon>Heunggongvirae</taxon>
        <taxon>Uroviricota</taxon>
        <taxon>Caudoviricetes</taxon>
        <taxon>Stanwilliamsviridae</taxon>
        <taxon>Boydwoodruffvirinae</taxon>
        <taxon>Samistivirus</taxon>
        <taxon>Samistivirus bmoc</taxon>
    </lineage>
</organism>
<sequence length="106" mass="11186">MRKAVGVASLLLVLVGCGSDNKDSLTTRDKAYVNTLREEITGVKDMSDTKLVALGREACASSDNGDNFNETVRKVSNYGLTESDSAYLTGAAFAAYCPSNVPKIGS</sequence>
<proteinExistence type="predicted"/>
<protein>
    <recommendedName>
        <fullName evidence="1">DUF732 domain-containing protein</fullName>
    </recommendedName>
</protein>
<dbReference type="Pfam" id="PF05305">
    <property type="entry name" value="DUF732"/>
    <property type="match status" value="1"/>
</dbReference>
<dbReference type="GeneID" id="65125677"/>
<keyword evidence="3" id="KW-1185">Reference proteome</keyword>
<evidence type="ECO:0000259" key="1">
    <source>
        <dbReference type="Pfam" id="PF05305"/>
    </source>
</evidence>
<feature type="domain" description="DUF732" evidence="1">
    <location>
        <begin position="29"/>
        <end position="99"/>
    </location>
</feature>
<dbReference type="KEGG" id="vg:65125677"/>
<dbReference type="RefSeq" id="YP_010107545.1">
    <property type="nucleotide sequence ID" value="NC_055842.1"/>
</dbReference>
<accession>A0A6M3TAS5</accession>
<dbReference type="EMBL" id="MT310865">
    <property type="protein sequence ID" value="QJD50894.1"/>
    <property type="molecule type" value="Genomic_DNA"/>
</dbReference>